<keyword evidence="2 5" id="KW-0689">Ribosomal protein</keyword>
<name>A0A0P5G1N9_9CRUS</name>
<dbReference type="InterPro" id="IPR039982">
    <property type="entry name" value="Ribosomal_mL65"/>
</dbReference>
<evidence type="ECO:0000256" key="2">
    <source>
        <dbReference type="ARBA" id="ARBA00022980"/>
    </source>
</evidence>
<evidence type="ECO:0000256" key="1">
    <source>
        <dbReference type="ARBA" id="ARBA00004173"/>
    </source>
</evidence>
<dbReference type="InterPro" id="IPR010793">
    <property type="entry name" value="Ribosomal_mL37/mL65"/>
</dbReference>
<evidence type="ECO:0000256" key="4">
    <source>
        <dbReference type="ARBA" id="ARBA00023274"/>
    </source>
</evidence>
<dbReference type="GO" id="GO:0006412">
    <property type="term" value="P:translation"/>
    <property type="evidence" value="ECO:0007669"/>
    <property type="project" value="InterPro"/>
</dbReference>
<organism evidence="5">
    <name type="scientific">Daphnia magna</name>
    <dbReference type="NCBI Taxonomy" id="35525"/>
    <lineage>
        <taxon>Eukaryota</taxon>
        <taxon>Metazoa</taxon>
        <taxon>Ecdysozoa</taxon>
        <taxon>Arthropoda</taxon>
        <taxon>Crustacea</taxon>
        <taxon>Branchiopoda</taxon>
        <taxon>Diplostraca</taxon>
        <taxon>Cladocera</taxon>
        <taxon>Anomopoda</taxon>
        <taxon>Daphniidae</taxon>
        <taxon>Daphnia</taxon>
    </lineage>
</organism>
<reference evidence="5" key="1">
    <citation type="submission" date="2015-10" db="EMBL/GenBank/DDBJ databases">
        <title>EvidentialGene: Evidence-directed Construction of Complete mRNA Transcriptomes without Genomes.</title>
        <authorList>
            <person name="Gilbert D.G."/>
        </authorList>
    </citation>
    <scope>NUCLEOTIDE SEQUENCE</scope>
</reference>
<dbReference type="PANTHER" id="PTHR13014">
    <property type="entry name" value="MITOCHONDRIAL 28S RIBOSOMAL PROTEIN S30/P52 PRO-APOTOTIC PROTEIN"/>
    <property type="match status" value="1"/>
</dbReference>
<dbReference type="Pfam" id="PF07147">
    <property type="entry name" value="PDCD9"/>
    <property type="match status" value="1"/>
</dbReference>
<dbReference type="AlphaFoldDB" id="A0A0P5G1N9"/>
<dbReference type="GO" id="GO:0005762">
    <property type="term" value="C:mitochondrial large ribosomal subunit"/>
    <property type="evidence" value="ECO:0007669"/>
    <property type="project" value="TreeGrafter"/>
</dbReference>
<evidence type="ECO:0000313" key="5">
    <source>
        <dbReference type="EMBL" id="JAN12544.1"/>
    </source>
</evidence>
<keyword evidence="3" id="KW-0496">Mitochondrion</keyword>
<sequence length="553" mass="63964">MAYKLSVANEATKKTLISQCRRISSYFQPSESEYESKPVYPPILDLSYEAVRERKVLAVAKKITELETVEEKLLELNAPKYYGWWACNLKEKLVSYDALPFTQFATRTCLTNELPSVYNDVDEIATKSIPVVKEKLNDLLLQEFDYVEQRTNRKGETKTLATEEDRFSRNFIPLLNRMLVTVLSPLNNELGLTDIDLKPRLEAFWSLGGIEPDKLLRKCRENDKLNNKIKADEPMDRPIQYYGSPCLNLRHSKPLPQLLDRNSGLSTEGTIPSWNLDPRVMGYKYKHCRATNVPGFWPGAEAQHGYLSYLSRGYLKQRDEQLTTSDHQEALHVQAILHSFAWTLSQACYLGFGPYTELTYPISTQTIITNGQYYSFSAYQLNTCALYGKHSGPTNPHRNVCFSTNEMKLFDVIESGQVKGFNDDVLKSLIKFYLIKPTEPQVNLRPYLGPELYISNVNDTTRRQKVESNFKYLYSNRPRHLLKEEVYHWEKIYKIDHKMRPMEKKVRFFEIGGKAPGVRRLDEFVPPYVPKALQNPPKKSRRGRLPVQPSIKL</sequence>
<accession>A0A0P5G1N9</accession>
<comment type="subcellular location">
    <subcellularLocation>
        <location evidence="1">Mitochondrion</location>
    </subcellularLocation>
</comment>
<dbReference type="GO" id="GO:0003735">
    <property type="term" value="F:structural constituent of ribosome"/>
    <property type="evidence" value="ECO:0007669"/>
    <property type="project" value="InterPro"/>
</dbReference>
<proteinExistence type="predicted"/>
<evidence type="ECO:0000256" key="3">
    <source>
        <dbReference type="ARBA" id="ARBA00023128"/>
    </source>
</evidence>
<protein>
    <submittedName>
        <fullName evidence="5">28S ribosomal protein S30, mitochondrial</fullName>
    </submittedName>
</protein>
<keyword evidence="4" id="KW-0687">Ribonucleoprotein</keyword>
<dbReference type="EMBL" id="GDIQ01082193">
    <property type="protein sequence ID" value="JAN12544.1"/>
    <property type="molecule type" value="Transcribed_RNA"/>
</dbReference>
<dbReference type="PANTHER" id="PTHR13014:SF3">
    <property type="entry name" value="LARGE RIBOSOMAL SUBUNIT PROTEIN ML65"/>
    <property type="match status" value="1"/>
</dbReference>